<keyword evidence="3" id="KW-1185">Reference proteome</keyword>
<evidence type="ECO:0000313" key="3">
    <source>
        <dbReference type="Proteomes" id="UP000625711"/>
    </source>
</evidence>
<feature type="compositionally biased region" description="Low complexity" evidence="1">
    <location>
        <begin position="12"/>
        <end position="26"/>
    </location>
</feature>
<feature type="compositionally biased region" description="Basic and acidic residues" evidence="1">
    <location>
        <begin position="30"/>
        <end position="42"/>
    </location>
</feature>
<dbReference type="Proteomes" id="UP000625711">
    <property type="component" value="Unassembled WGS sequence"/>
</dbReference>
<gene>
    <name evidence="2" type="ORF">GWI33_005274</name>
</gene>
<dbReference type="EMBL" id="JAACXV010000264">
    <property type="protein sequence ID" value="KAF7281009.1"/>
    <property type="molecule type" value="Genomic_DNA"/>
</dbReference>
<comment type="caution">
    <text evidence="2">The sequence shown here is derived from an EMBL/GenBank/DDBJ whole genome shotgun (WGS) entry which is preliminary data.</text>
</comment>
<name>A0A834MJQ7_RHYFE</name>
<feature type="region of interest" description="Disordered" evidence="1">
    <location>
        <begin position="1"/>
        <end position="78"/>
    </location>
</feature>
<protein>
    <submittedName>
        <fullName evidence="2">Uncharacterized protein</fullName>
    </submittedName>
</protein>
<feature type="compositionally biased region" description="Polar residues" evidence="1">
    <location>
        <begin position="43"/>
        <end position="61"/>
    </location>
</feature>
<dbReference type="AlphaFoldDB" id="A0A834MJQ7"/>
<accession>A0A834MJQ7</accession>
<evidence type="ECO:0000256" key="1">
    <source>
        <dbReference type="SAM" id="MobiDB-lite"/>
    </source>
</evidence>
<organism evidence="2 3">
    <name type="scientific">Rhynchophorus ferrugineus</name>
    <name type="common">Red palm weevil</name>
    <name type="synonym">Curculio ferrugineus</name>
    <dbReference type="NCBI Taxonomy" id="354439"/>
    <lineage>
        <taxon>Eukaryota</taxon>
        <taxon>Metazoa</taxon>
        <taxon>Ecdysozoa</taxon>
        <taxon>Arthropoda</taxon>
        <taxon>Hexapoda</taxon>
        <taxon>Insecta</taxon>
        <taxon>Pterygota</taxon>
        <taxon>Neoptera</taxon>
        <taxon>Endopterygota</taxon>
        <taxon>Coleoptera</taxon>
        <taxon>Polyphaga</taxon>
        <taxon>Cucujiformia</taxon>
        <taxon>Curculionidae</taxon>
        <taxon>Dryophthorinae</taxon>
        <taxon>Rhynchophorus</taxon>
    </lineage>
</organism>
<evidence type="ECO:0000313" key="2">
    <source>
        <dbReference type="EMBL" id="KAF7281009.1"/>
    </source>
</evidence>
<reference evidence="2" key="1">
    <citation type="submission" date="2020-08" db="EMBL/GenBank/DDBJ databases">
        <title>Genome sequencing and assembly of the red palm weevil Rhynchophorus ferrugineus.</title>
        <authorList>
            <person name="Dias G.B."/>
            <person name="Bergman C.M."/>
            <person name="Manee M."/>
        </authorList>
    </citation>
    <scope>NUCLEOTIDE SEQUENCE</scope>
    <source>
        <strain evidence="2">AA-2017</strain>
        <tissue evidence="2">Whole larva</tissue>
    </source>
</reference>
<sequence>MQPNRQTAVIRPEIPSTSSATSPIPIHGIHNREQPVGDKKTALEQNSPSQSRKSRSGNNSALHRASFPYKAGETNLGGGDVIAEPDTRCENYVKNGHAKSLFTGPDRLGVRYTMTLKNSE</sequence>
<proteinExistence type="predicted"/>